<dbReference type="InterPro" id="IPR002104">
    <property type="entry name" value="Integrase_catalytic"/>
</dbReference>
<keyword evidence="2 4" id="KW-0238">DNA-binding</keyword>
<dbReference type="Proteomes" id="UP000279470">
    <property type="component" value="Unassembled WGS sequence"/>
</dbReference>
<feature type="domain" description="Core-binding (CB)" evidence="6">
    <location>
        <begin position="8"/>
        <end position="99"/>
    </location>
</feature>
<evidence type="ECO:0000313" key="7">
    <source>
        <dbReference type="EMBL" id="RST62576.1"/>
    </source>
</evidence>
<dbReference type="InterPro" id="IPR010998">
    <property type="entry name" value="Integrase_recombinase_N"/>
</dbReference>
<dbReference type="PROSITE" id="PS51898">
    <property type="entry name" value="TYR_RECOMBINASE"/>
    <property type="match status" value="1"/>
</dbReference>
<dbReference type="PANTHER" id="PTHR30349:SF90">
    <property type="entry name" value="TYROSINE RECOMBINASE XERD"/>
    <property type="match status" value="1"/>
</dbReference>
<evidence type="ECO:0000256" key="3">
    <source>
        <dbReference type="ARBA" id="ARBA00023172"/>
    </source>
</evidence>
<dbReference type="AlphaFoldDB" id="A0A429XEU9"/>
<keyword evidence="1" id="KW-0229">DNA integration</keyword>
<evidence type="ECO:0000256" key="4">
    <source>
        <dbReference type="PROSITE-ProRule" id="PRU01248"/>
    </source>
</evidence>
<dbReference type="SUPFAM" id="SSF56349">
    <property type="entry name" value="DNA breaking-rejoining enzymes"/>
    <property type="match status" value="1"/>
</dbReference>
<dbReference type="PROSITE" id="PS51900">
    <property type="entry name" value="CB"/>
    <property type="match status" value="1"/>
</dbReference>
<gene>
    <name evidence="7" type="ORF">EIC27_06100</name>
</gene>
<dbReference type="OrthoDB" id="9801717at2"/>
<name>A0A429XEU9_9RICK</name>
<feature type="domain" description="Tyr recombinase" evidence="5">
    <location>
        <begin position="120"/>
        <end position="304"/>
    </location>
</feature>
<proteinExistence type="predicted"/>
<dbReference type="InterPro" id="IPR050090">
    <property type="entry name" value="Tyrosine_recombinase_XerCD"/>
</dbReference>
<reference evidence="8" key="1">
    <citation type="submission" date="2018-11" db="EMBL/GenBank/DDBJ databases">
        <title>Phylogenetic, genomic, and biogeographic characterization of a novel and ubiquitous marine invertebrate-associated Rickettsiales parasite, Candidatus Marinoinvertebrata rohwerii, gen. nov., sp. nov.</title>
        <authorList>
            <person name="Klinges J.G."/>
            <person name="Rosales S.M."/>
            <person name="Mcminds R."/>
            <person name="Shaver E.C."/>
            <person name="Shantz A."/>
            <person name="Peters E.C."/>
            <person name="Burkepile D.E."/>
            <person name="Silliman B.R."/>
            <person name="Vega Thurber R.L."/>
        </authorList>
    </citation>
    <scope>NUCLEOTIDE SEQUENCE [LARGE SCALE GENOMIC DNA]</scope>
    <source>
        <strain evidence="8">a_cerv_44</strain>
    </source>
</reference>
<keyword evidence="8" id="KW-1185">Reference proteome</keyword>
<accession>A0A429XEU9</accession>
<dbReference type="InterPro" id="IPR013762">
    <property type="entry name" value="Integrase-like_cat_sf"/>
</dbReference>
<dbReference type="RefSeq" id="WP_126045188.1">
    <property type="nucleotide sequence ID" value="NZ_RXFM01000101.1"/>
</dbReference>
<keyword evidence="3" id="KW-0233">DNA recombination</keyword>
<sequence length="312" mass="36540">MKSIKINKELQGILNNWITYLDKNLNYSQNTINAYITDIYYFLQFIFNHYQETISLKLLNKLQVHDFRSWLAYRKKKDISSISNNRTISSLKNFYKFLRDQYKAENYNINQIKVAKLNKPLPKALPVKSAIEIMNAIEEISKISWVGQRNKSIAYLLYGCGMRISEALNLKISDFYDDFSRVIVTGKGNKERELHLLKILQDQIKNYISCCPYEFNSNSFVFYGEKGDKLNPDVFRKVIRKLRIKLCLPGHTSPHSLRHSFATHLLANSEGDLRTIQELLGHKNLSTTQRYTKIDMNHLVKNFVNFHPRGKS</sequence>
<dbReference type="Gene3D" id="1.10.443.10">
    <property type="entry name" value="Intergrase catalytic core"/>
    <property type="match status" value="1"/>
</dbReference>
<dbReference type="GO" id="GO:0003677">
    <property type="term" value="F:DNA binding"/>
    <property type="evidence" value="ECO:0007669"/>
    <property type="project" value="UniProtKB-UniRule"/>
</dbReference>
<comment type="caution">
    <text evidence="7">The sequence shown here is derived from an EMBL/GenBank/DDBJ whole genome shotgun (WGS) entry which is preliminary data.</text>
</comment>
<dbReference type="Gene3D" id="1.10.150.130">
    <property type="match status" value="1"/>
</dbReference>
<protein>
    <submittedName>
        <fullName evidence="7">Tyrosine recombinase XerC</fullName>
    </submittedName>
</protein>
<dbReference type="InterPro" id="IPR004107">
    <property type="entry name" value="Integrase_SAM-like_N"/>
</dbReference>
<evidence type="ECO:0000259" key="5">
    <source>
        <dbReference type="PROSITE" id="PS51898"/>
    </source>
</evidence>
<organism evidence="7 8">
    <name type="scientific">Candidatus Aquarickettsia rohweri</name>
    <dbReference type="NCBI Taxonomy" id="2602574"/>
    <lineage>
        <taxon>Bacteria</taxon>
        <taxon>Pseudomonadati</taxon>
        <taxon>Pseudomonadota</taxon>
        <taxon>Alphaproteobacteria</taxon>
        <taxon>Rickettsiales</taxon>
        <taxon>Candidatus Midichloriaceae</taxon>
        <taxon>Candidatus Aquarickettsia</taxon>
    </lineage>
</organism>
<dbReference type="Pfam" id="PF02899">
    <property type="entry name" value="Phage_int_SAM_1"/>
    <property type="match status" value="1"/>
</dbReference>
<dbReference type="EMBL" id="RXFM01000101">
    <property type="protein sequence ID" value="RST62576.1"/>
    <property type="molecule type" value="Genomic_DNA"/>
</dbReference>
<dbReference type="GO" id="GO:0015074">
    <property type="term" value="P:DNA integration"/>
    <property type="evidence" value="ECO:0007669"/>
    <property type="project" value="UniProtKB-KW"/>
</dbReference>
<dbReference type="PANTHER" id="PTHR30349">
    <property type="entry name" value="PHAGE INTEGRASE-RELATED"/>
    <property type="match status" value="1"/>
</dbReference>
<evidence type="ECO:0000256" key="1">
    <source>
        <dbReference type="ARBA" id="ARBA00022908"/>
    </source>
</evidence>
<evidence type="ECO:0000313" key="8">
    <source>
        <dbReference type="Proteomes" id="UP000279470"/>
    </source>
</evidence>
<dbReference type="InterPro" id="IPR011010">
    <property type="entry name" value="DNA_brk_join_enz"/>
</dbReference>
<evidence type="ECO:0000256" key="2">
    <source>
        <dbReference type="ARBA" id="ARBA00023125"/>
    </source>
</evidence>
<dbReference type="Pfam" id="PF00589">
    <property type="entry name" value="Phage_integrase"/>
    <property type="match status" value="1"/>
</dbReference>
<dbReference type="InterPro" id="IPR044068">
    <property type="entry name" value="CB"/>
</dbReference>
<dbReference type="GO" id="GO:0006310">
    <property type="term" value="P:DNA recombination"/>
    <property type="evidence" value="ECO:0007669"/>
    <property type="project" value="UniProtKB-KW"/>
</dbReference>
<evidence type="ECO:0000259" key="6">
    <source>
        <dbReference type="PROSITE" id="PS51900"/>
    </source>
</evidence>